<dbReference type="AlphaFoldDB" id="A0A0A9E254"/>
<proteinExistence type="predicted"/>
<dbReference type="EMBL" id="GBRH01203001">
    <property type="protein sequence ID" value="JAD94894.1"/>
    <property type="molecule type" value="Transcribed_RNA"/>
</dbReference>
<reference evidence="1" key="2">
    <citation type="journal article" date="2015" name="Data Brief">
        <title>Shoot transcriptome of the giant reed, Arundo donax.</title>
        <authorList>
            <person name="Barrero R.A."/>
            <person name="Guerrero F.D."/>
            <person name="Moolhuijzen P."/>
            <person name="Goolsby J.A."/>
            <person name="Tidwell J."/>
            <person name="Bellgard S.E."/>
            <person name="Bellgard M.I."/>
        </authorList>
    </citation>
    <scope>NUCLEOTIDE SEQUENCE</scope>
    <source>
        <tissue evidence="1">Shoot tissue taken approximately 20 cm above the soil surface</tissue>
    </source>
</reference>
<protein>
    <submittedName>
        <fullName evidence="1">Uncharacterized protein</fullName>
    </submittedName>
</protein>
<reference evidence="1" key="1">
    <citation type="submission" date="2014-09" db="EMBL/GenBank/DDBJ databases">
        <authorList>
            <person name="Magalhaes I.L.F."/>
            <person name="Oliveira U."/>
            <person name="Santos F.R."/>
            <person name="Vidigal T.H.D.A."/>
            <person name="Brescovit A.D."/>
            <person name="Santos A.J."/>
        </authorList>
    </citation>
    <scope>NUCLEOTIDE SEQUENCE</scope>
    <source>
        <tissue evidence="1">Shoot tissue taken approximately 20 cm above the soil surface</tissue>
    </source>
</reference>
<organism evidence="1">
    <name type="scientific">Arundo donax</name>
    <name type="common">Giant reed</name>
    <name type="synonym">Donax arundinaceus</name>
    <dbReference type="NCBI Taxonomy" id="35708"/>
    <lineage>
        <taxon>Eukaryota</taxon>
        <taxon>Viridiplantae</taxon>
        <taxon>Streptophyta</taxon>
        <taxon>Embryophyta</taxon>
        <taxon>Tracheophyta</taxon>
        <taxon>Spermatophyta</taxon>
        <taxon>Magnoliopsida</taxon>
        <taxon>Liliopsida</taxon>
        <taxon>Poales</taxon>
        <taxon>Poaceae</taxon>
        <taxon>PACMAD clade</taxon>
        <taxon>Arundinoideae</taxon>
        <taxon>Arundineae</taxon>
        <taxon>Arundo</taxon>
    </lineage>
</organism>
<name>A0A0A9E254_ARUDO</name>
<sequence>MEWHSFTHTYIRSLHTYTHTCIQAYMYNYMSTSHTYSFTYLHMYLQHNLHYWLPVQELEIFNSHTNKIECIIWECLCTHLDYTIKCAIGI</sequence>
<evidence type="ECO:0000313" key="1">
    <source>
        <dbReference type="EMBL" id="JAD94894.1"/>
    </source>
</evidence>
<accession>A0A0A9E254</accession>